<evidence type="ECO:0000256" key="7">
    <source>
        <dbReference type="ARBA" id="ARBA00023098"/>
    </source>
</evidence>
<evidence type="ECO:0000256" key="3">
    <source>
        <dbReference type="ARBA" id="ARBA00022525"/>
    </source>
</evidence>
<dbReference type="InterPro" id="IPR001087">
    <property type="entry name" value="GDSL"/>
</dbReference>
<dbReference type="Gene3D" id="3.40.50.1110">
    <property type="entry name" value="SGNH hydrolase"/>
    <property type="match status" value="1"/>
</dbReference>
<dbReference type="PANTHER" id="PTHR45650:SF14">
    <property type="entry name" value="GDSL ESTERASE_LIPASE 7-LIKE"/>
    <property type="match status" value="1"/>
</dbReference>
<evidence type="ECO:0000256" key="6">
    <source>
        <dbReference type="ARBA" id="ARBA00022963"/>
    </source>
</evidence>
<evidence type="ECO:0008006" key="10">
    <source>
        <dbReference type="Google" id="ProtNLM"/>
    </source>
</evidence>
<keyword evidence="9" id="KW-1185">Reference proteome</keyword>
<dbReference type="Proteomes" id="UP001187471">
    <property type="component" value="Unassembled WGS sequence"/>
</dbReference>
<dbReference type="Pfam" id="PF00657">
    <property type="entry name" value="Lipase_GDSL"/>
    <property type="match status" value="1"/>
</dbReference>
<comment type="subcellular location">
    <subcellularLocation>
        <location evidence="1">Secreted</location>
    </subcellularLocation>
</comment>
<evidence type="ECO:0000313" key="9">
    <source>
        <dbReference type="Proteomes" id="UP001187471"/>
    </source>
</evidence>
<keyword evidence="3" id="KW-0964">Secreted</keyword>
<dbReference type="InterPro" id="IPR051238">
    <property type="entry name" value="GDSL_esterase/lipase"/>
</dbReference>
<keyword evidence="6" id="KW-0442">Lipid degradation</keyword>
<sequence>MGSNHDYTNNYLQPDIYDTSRRYSPEALPNFSWISSLNNFKFIPSKPKRTKKIPSFPLYRLYKLGARKLVTFEIGPIGCIPSIARHNKHNGRCVEEINQLANVFNKQLATMLTNLTSTLEDSAFILGPGNWLGYHAIRSPSSYDSSNPCCITWANGTSGCIPGLARCPNTDKHYFWDGFHLCEAVYSVIAARCINGTGVCITMNMQEL</sequence>
<keyword evidence="4" id="KW-0732">Signal</keyword>
<name>A0AA88QX37_9ASTE</name>
<keyword evidence="5" id="KW-0378">Hydrolase</keyword>
<dbReference type="GO" id="GO:0005576">
    <property type="term" value="C:extracellular region"/>
    <property type="evidence" value="ECO:0007669"/>
    <property type="project" value="UniProtKB-SubCell"/>
</dbReference>
<evidence type="ECO:0000256" key="5">
    <source>
        <dbReference type="ARBA" id="ARBA00022801"/>
    </source>
</evidence>
<organism evidence="8 9">
    <name type="scientific">Escallonia rubra</name>
    <dbReference type="NCBI Taxonomy" id="112253"/>
    <lineage>
        <taxon>Eukaryota</taxon>
        <taxon>Viridiplantae</taxon>
        <taxon>Streptophyta</taxon>
        <taxon>Embryophyta</taxon>
        <taxon>Tracheophyta</taxon>
        <taxon>Spermatophyta</taxon>
        <taxon>Magnoliopsida</taxon>
        <taxon>eudicotyledons</taxon>
        <taxon>Gunneridae</taxon>
        <taxon>Pentapetalae</taxon>
        <taxon>asterids</taxon>
        <taxon>campanulids</taxon>
        <taxon>Escalloniales</taxon>
        <taxon>Escalloniaceae</taxon>
        <taxon>Escallonia</taxon>
    </lineage>
</organism>
<dbReference type="EMBL" id="JAVXUO010001920">
    <property type="protein sequence ID" value="KAK2977962.1"/>
    <property type="molecule type" value="Genomic_DNA"/>
</dbReference>
<comment type="similarity">
    <text evidence="2">Belongs to the 'GDSL' lipolytic enzyme family.</text>
</comment>
<evidence type="ECO:0000256" key="1">
    <source>
        <dbReference type="ARBA" id="ARBA00004613"/>
    </source>
</evidence>
<evidence type="ECO:0000256" key="2">
    <source>
        <dbReference type="ARBA" id="ARBA00008668"/>
    </source>
</evidence>
<protein>
    <recommendedName>
        <fullName evidence="10">GDSL esterase/lipase</fullName>
    </recommendedName>
</protein>
<dbReference type="AlphaFoldDB" id="A0AA88QX37"/>
<dbReference type="GO" id="GO:0016042">
    <property type="term" value="P:lipid catabolic process"/>
    <property type="evidence" value="ECO:0007669"/>
    <property type="project" value="UniProtKB-KW"/>
</dbReference>
<gene>
    <name evidence="8" type="ORF">RJ640_029672</name>
</gene>
<evidence type="ECO:0000256" key="4">
    <source>
        <dbReference type="ARBA" id="ARBA00022729"/>
    </source>
</evidence>
<keyword evidence="7" id="KW-0443">Lipid metabolism</keyword>
<dbReference type="InterPro" id="IPR036514">
    <property type="entry name" value="SGNH_hydro_sf"/>
</dbReference>
<proteinExistence type="inferred from homology"/>
<dbReference type="PANTHER" id="PTHR45650">
    <property type="entry name" value="GDSL-LIKE LIPASE/ACYLHYDROLASE-RELATED"/>
    <property type="match status" value="1"/>
</dbReference>
<dbReference type="GO" id="GO:0016788">
    <property type="term" value="F:hydrolase activity, acting on ester bonds"/>
    <property type="evidence" value="ECO:0007669"/>
    <property type="project" value="InterPro"/>
</dbReference>
<accession>A0AA88QX37</accession>
<evidence type="ECO:0000313" key="8">
    <source>
        <dbReference type="EMBL" id="KAK2977962.1"/>
    </source>
</evidence>
<reference evidence="8" key="1">
    <citation type="submission" date="2022-12" db="EMBL/GenBank/DDBJ databases">
        <title>Draft genome assemblies for two species of Escallonia (Escalloniales).</title>
        <authorList>
            <person name="Chanderbali A."/>
            <person name="Dervinis C."/>
            <person name="Anghel I."/>
            <person name="Soltis D."/>
            <person name="Soltis P."/>
            <person name="Zapata F."/>
        </authorList>
    </citation>
    <scope>NUCLEOTIDE SEQUENCE</scope>
    <source>
        <strain evidence="8">UCBG92.1500</strain>
        <tissue evidence="8">Leaf</tissue>
    </source>
</reference>
<feature type="non-terminal residue" evidence="8">
    <location>
        <position position="1"/>
    </location>
</feature>
<comment type="caution">
    <text evidence="8">The sequence shown here is derived from an EMBL/GenBank/DDBJ whole genome shotgun (WGS) entry which is preliminary data.</text>
</comment>